<proteinExistence type="predicted"/>
<accession>A0A1W1WKZ8</accession>
<evidence type="ECO:0000256" key="1">
    <source>
        <dbReference type="SAM" id="MobiDB-lite"/>
    </source>
</evidence>
<reference evidence="3" key="1">
    <citation type="submission" date="2017-04" db="EMBL/GenBank/DDBJ databases">
        <authorList>
            <person name="Varghese N."/>
            <person name="Submissions S."/>
        </authorList>
    </citation>
    <scope>NUCLEOTIDE SEQUENCE [LARGE SCALE GENOMIC DNA]</scope>
    <source>
        <strain evidence="3">DSM 9293</strain>
    </source>
</reference>
<sequence>MLFQFHTGKADKDLETALKAVPPRCRSAFIRQALRWYLLPGGGQEVLQKLEAIESLLQNHRPASPADFSKPSRTPAAQQEQEKANAAAILAAFGGEGGPKDSMA</sequence>
<feature type="region of interest" description="Disordered" evidence="1">
    <location>
        <begin position="61"/>
        <end position="84"/>
    </location>
</feature>
<keyword evidence="3" id="KW-1185">Reference proteome</keyword>
<dbReference type="Proteomes" id="UP000192660">
    <property type="component" value="Unassembled WGS sequence"/>
</dbReference>
<dbReference type="RefSeq" id="WP_020373526.1">
    <property type="nucleotide sequence ID" value="NZ_FWWY01000001.1"/>
</dbReference>
<dbReference type="EMBL" id="FWWY01000001">
    <property type="protein sequence ID" value="SMC06905.1"/>
    <property type="molecule type" value="Genomic_DNA"/>
</dbReference>
<gene>
    <name evidence="2" type="ORF">SAMN00768000_3093</name>
</gene>
<organism evidence="2 3">
    <name type="scientific">Sulfobacillus thermosulfidooxidans (strain DSM 9293 / VKM B-1269 / AT-1)</name>
    <dbReference type="NCBI Taxonomy" id="929705"/>
    <lineage>
        <taxon>Bacteria</taxon>
        <taxon>Bacillati</taxon>
        <taxon>Bacillota</taxon>
        <taxon>Clostridia</taxon>
        <taxon>Eubacteriales</taxon>
        <taxon>Clostridiales Family XVII. Incertae Sedis</taxon>
        <taxon>Sulfobacillus</taxon>
    </lineage>
</organism>
<protein>
    <submittedName>
        <fullName evidence="2">Uncharacterized protein</fullName>
    </submittedName>
</protein>
<dbReference type="AlphaFoldDB" id="A0A1W1WKZ8"/>
<name>A0A1W1WKZ8_SULTA</name>
<evidence type="ECO:0000313" key="2">
    <source>
        <dbReference type="EMBL" id="SMC06905.1"/>
    </source>
</evidence>
<evidence type="ECO:0000313" key="3">
    <source>
        <dbReference type="Proteomes" id="UP000192660"/>
    </source>
</evidence>